<protein>
    <submittedName>
        <fullName evidence="2">Uncharacterized protein</fullName>
    </submittedName>
</protein>
<proteinExistence type="predicted"/>
<evidence type="ECO:0000256" key="1">
    <source>
        <dbReference type="SAM" id="MobiDB-lite"/>
    </source>
</evidence>
<gene>
    <name evidence="2" type="ORF">E4U56_002383</name>
</gene>
<dbReference type="Proteomes" id="UP000784919">
    <property type="component" value="Unassembled WGS sequence"/>
</dbReference>
<accession>A0A9P7MP86</accession>
<sequence>MQDTEQPPTGQRHLGAILRTRNRGYRHWHGLYLAALAAPLDVTALDLRHAFPQHPYLVPELRLDTSLHGVLYATGTSTWQVSTGDCSLPSFEKKYKFRVTAEESTIVSLKLKDDTFRQHGGHISLLMLAWAYVLSQRWSELIPGAADIEYTNSTAALSTEDDGFKETDSLVVDLGVVTDEAMRWWAAVLAPGEGWAARIHHRGQDLRSPWSVRLKSSKELTLCSQNTLSASGHESPPSFSTAVQYIADYSKYHGIGDLSSAAFAAALLLPTRRSISKTFRWPCTAWLNKPPEPFAEQCWPPWGEDRAQLDKLITMNCNAYAIISLLSSSFIDPDLPCNVCGAWIQGAFAVLEDPEVQKPDVLRKVLLQRSPHLGFLWLGAILLDMQDHIMCWACRILYPADLHSAAWTGTFSTFFQRPVADYPQSVERIRRADEARLMFLLHDDYHKEIPLYPFPPFGTIDVKDCVLGVQLHATCSGSHGLLYAGWAWDCPGDVRVVQDSGGRGFVFSGADEHPVASMAIRYDKLDSDRDCSIYATRSIFGWLRRMDGWPVAERGLRDWLDDSWSSEDDDESVAPEGDGKSTTYRRHVGPWVARSVTTRSRTM</sequence>
<dbReference type="OrthoDB" id="4947116at2759"/>
<feature type="region of interest" description="Disordered" evidence="1">
    <location>
        <begin position="564"/>
        <end position="584"/>
    </location>
</feature>
<organism evidence="2 3">
    <name type="scientific">Claviceps arundinis</name>
    <dbReference type="NCBI Taxonomy" id="1623583"/>
    <lineage>
        <taxon>Eukaryota</taxon>
        <taxon>Fungi</taxon>
        <taxon>Dikarya</taxon>
        <taxon>Ascomycota</taxon>
        <taxon>Pezizomycotina</taxon>
        <taxon>Sordariomycetes</taxon>
        <taxon>Hypocreomycetidae</taxon>
        <taxon>Hypocreales</taxon>
        <taxon>Clavicipitaceae</taxon>
        <taxon>Claviceps</taxon>
    </lineage>
</organism>
<feature type="compositionally biased region" description="Acidic residues" evidence="1">
    <location>
        <begin position="564"/>
        <end position="573"/>
    </location>
</feature>
<evidence type="ECO:0000313" key="3">
    <source>
        <dbReference type="Proteomes" id="UP000784919"/>
    </source>
</evidence>
<dbReference type="EMBL" id="SRPS01000177">
    <property type="protein sequence ID" value="KAG5964200.1"/>
    <property type="molecule type" value="Genomic_DNA"/>
</dbReference>
<dbReference type="AlphaFoldDB" id="A0A9P7MP86"/>
<reference evidence="2" key="1">
    <citation type="journal article" date="2020" name="bioRxiv">
        <title>Whole genome comparisons of ergot fungi reveals the divergence and evolution of species within the genus Claviceps are the result of varying mechanisms driving genome evolution and host range expansion.</title>
        <authorList>
            <person name="Wyka S.A."/>
            <person name="Mondo S.J."/>
            <person name="Liu M."/>
            <person name="Dettman J."/>
            <person name="Nalam V."/>
            <person name="Broders K.D."/>
        </authorList>
    </citation>
    <scope>NUCLEOTIDE SEQUENCE</scope>
    <source>
        <strain evidence="2">CCC 1102</strain>
    </source>
</reference>
<evidence type="ECO:0000313" key="2">
    <source>
        <dbReference type="EMBL" id="KAG5964200.1"/>
    </source>
</evidence>
<name>A0A9P7MP86_9HYPO</name>
<comment type="caution">
    <text evidence="2">The sequence shown here is derived from an EMBL/GenBank/DDBJ whole genome shotgun (WGS) entry which is preliminary data.</text>
</comment>